<reference evidence="1 2" key="1">
    <citation type="submission" date="2020-07" db="EMBL/GenBank/DDBJ databases">
        <title>Genomic Encyclopedia of Type Strains, Phase IV (KMG-V): Genome sequencing to study the core and pangenomes of soil and plant-associated prokaryotes.</title>
        <authorList>
            <person name="Whitman W."/>
        </authorList>
    </citation>
    <scope>NUCLEOTIDE SEQUENCE [LARGE SCALE GENOMIC DNA]</scope>
    <source>
        <strain evidence="1 2">RH2WT43</strain>
    </source>
</reference>
<evidence type="ECO:0000313" key="1">
    <source>
        <dbReference type="EMBL" id="MBA8887009.1"/>
    </source>
</evidence>
<dbReference type="EMBL" id="JACGXL010000001">
    <property type="protein sequence ID" value="MBA8887009.1"/>
    <property type="molecule type" value="Genomic_DNA"/>
</dbReference>
<protein>
    <submittedName>
        <fullName evidence="1">Uncharacterized protein</fullName>
    </submittedName>
</protein>
<organism evidence="1 2">
    <name type="scientific">Dokdonella fugitiva</name>
    <dbReference type="NCBI Taxonomy" id="328517"/>
    <lineage>
        <taxon>Bacteria</taxon>
        <taxon>Pseudomonadati</taxon>
        <taxon>Pseudomonadota</taxon>
        <taxon>Gammaproteobacteria</taxon>
        <taxon>Lysobacterales</taxon>
        <taxon>Rhodanobacteraceae</taxon>
        <taxon>Dokdonella</taxon>
    </lineage>
</organism>
<keyword evidence="2" id="KW-1185">Reference proteome</keyword>
<dbReference type="Proteomes" id="UP000550401">
    <property type="component" value="Unassembled WGS sequence"/>
</dbReference>
<comment type="caution">
    <text evidence="1">The sequence shown here is derived from an EMBL/GenBank/DDBJ whole genome shotgun (WGS) entry which is preliminary data.</text>
</comment>
<evidence type="ECO:0000313" key="2">
    <source>
        <dbReference type="Proteomes" id="UP000550401"/>
    </source>
</evidence>
<gene>
    <name evidence="1" type="ORF">FHW12_001200</name>
</gene>
<dbReference type="AlphaFoldDB" id="A0A839EZC0"/>
<name>A0A839EZC0_9GAMM</name>
<proteinExistence type="predicted"/>
<accession>A0A839EZC0</accession>
<sequence length="35" mass="3729">MDAGLIFVVMEDGKNPRGMDAGLILPSGGRLRKTL</sequence>